<evidence type="ECO:0000313" key="2">
    <source>
        <dbReference type="EMBL" id="QDV36802.1"/>
    </source>
</evidence>
<organism evidence="2 3">
    <name type="scientific">Tautonia plasticadhaerens</name>
    <dbReference type="NCBI Taxonomy" id="2527974"/>
    <lineage>
        <taxon>Bacteria</taxon>
        <taxon>Pseudomonadati</taxon>
        <taxon>Planctomycetota</taxon>
        <taxon>Planctomycetia</taxon>
        <taxon>Isosphaerales</taxon>
        <taxon>Isosphaeraceae</taxon>
        <taxon>Tautonia</taxon>
    </lineage>
</organism>
<sequence length="153" mass="17044">MSLSTMPTAAEPIGLGTRTFETPPDARFGAITPVFLVDRVEPCLEFWVDRLGFEARIRVVGDDGLEFVQLARDEVRLAYRTRESVGRTAPELLGGLDHLPWVILYLPVSDLDALLPRLDGVEVVVPLRENDFGVRELYVREPSGRLVALVEQG</sequence>
<accession>A0A518H7I3</accession>
<dbReference type="OrthoDB" id="9791602at2"/>
<evidence type="ECO:0000313" key="3">
    <source>
        <dbReference type="Proteomes" id="UP000317835"/>
    </source>
</evidence>
<proteinExistence type="predicted"/>
<dbReference type="RefSeq" id="WP_145273661.1">
    <property type="nucleotide sequence ID" value="NZ_CP036426.1"/>
</dbReference>
<dbReference type="KEGG" id="tpla:ElP_47310"/>
<dbReference type="Pfam" id="PF00903">
    <property type="entry name" value="Glyoxalase"/>
    <property type="match status" value="1"/>
</dbReference>
<dbReference type="InterPro" id="IPR004360">
    <property type="entry name" value="Glyas_Fos-R_dOase_dom"/>
</dbReference>
<dbReference type="InterPro" id="IPR029068">
    <property type="entry name" value="Glyas_Bleomycin-R_OHBP_Dase"/>
</dbReference>
<evidence type="ECO:0000259" key="1">
    <source>
        <dbReference type="PROSITE" id="PS51819"/>
    </source>
</evidence>
<reference evidence="2 3" key="1">
    <citation type="submission" date="2019-02" db="EMBL/GenBank/DDBJ databases">
        <title>Deep-cultivation of Planctomycetes and their phenomic and genomic characterization uncovers novel biology.</title>
        <authorList>
            <person name="Wiegand S."/>
            <person name="Jogler M."/>
            <person name="Boedeker C."/>
            <person name="Pinto D."/>
            <person name="Vollmers J."/>
            <person name="Rivas-Marin E."/>
            <person name="Kohn T."/>
            <person name="Peeters S.H."/>
            <person name="Heuer A."/>
            <person name="Rast P."/>
            <person name="Oberbeckmann S."/>
            <person name="Bunk B."/>
            <person name="Jeske O."/>
            <person name="Meyerdierks A."/>
            <person name="Storesund J.E."/>
            <person name="Kallscheuer N."/>
            <person name="Luecker S."/>
            <person name="Lage O.M."/>
            <person name="Pohl T."/>
            <person name="Merkel B.J."/>
            <person name="Hornburger P."/>
            <person name="Mueller R.-W."/>
            <person name="Bruemmer F."/>
            <person name="Labrenz M."/>
            <person name="Spormann A.M."/>
            <person name="Op den Camp H."/>
            <person name="Overmann J."/>
            <person name="Amann R."/>
            <person name="Jetten M.S.M."/>
            <person name="Mascher T."/>
            <person name="Medema M.H."/>
            <person name="Devos D.P."/>
            <person name="Kaster A.-K."/>
            <person name="Ovreas L."/>
            <person name="Rohde M."/>
            <person name="Galperin M.Y."/>
            <person name="Jogler C."/>
        </authorList>
    </citation>
    <scope>NUCLEOTIDE SEQUENCE [LARGE SCALE GENOMIC DNA]</scope>
    <source>
        <strain evidence="2 3">ElP</strain>
    </source>
</reference>
<dbReference type="Proteomes" id="UP000317835">
    <property type="component" value="Chromosome"/>
</dbReference>
<dbReference type="SUPFAM" id="SSF54593">
    <property type="entry name" value="Glyoxalase/Bleomycin resistance protein/Dihydroxybiphenyl dioxygenase"/>
    <property type="match status" value="1"/>
</dbReference>
<gene>
    <name evidence="2" type="ORF">ElP_47310</name>
</gene>
<dbReference type="Gene3D" id="3.10.180.10">
    <property type="entry name" value="2,3-Dihydroxybiphenyl 1,2-Dioxygenase, domain 1"/>
    <property type="match status" value="1"/>
</dbReference>
<dbReference type="InterPro" id="IPR037523">
    <property type="entry name" value="VOC_core"/>
</dbReference>
<keyword evidence="3" id="KW-1185">Reference proteome</keyword>
<dbReference type="EMBL" id="CP036426">
    <property type="protein sequence ID" value="QDV36802.1"/>
    <property type="molecule type" value="Genomic_DNA"/>
</dbReference>
<protein>
    <submittedName>
        <fullName evidence="2">Glyoxalase-like domain protein</fullName>
    </submittedName>
</protein>
<dbReference type="PROSITE" id="PS51819">
    <property type="entry name" value="VOC"/>
    <property type="match status" value="1"/>
</dbReference>
<dbReference type="AlphaFoldDB" id="A0A518H7I3"/>
<feature type="domain" description="VOC" evidence="1">
    <location>
        <begin position="27"/>
        <end position="152"/>
    </location>
</feature>
<name>A0A518H7I3_9BACT</name>